<dbReference type="AlphaFoldDB" id="A0A6V8P7T0"/>
<sequence>MLVVKPNQPQSAEQHYFDAPVGILAISLDGERILVGLMTEDQLADDALLLLDRQGNILWRKNFPELLDAKIVGNDNRIFVNWREGGEPAISAYSAQGENLWDLRRHDHMAIDGNGKMIVSVQGNEVRRYSQAGTAIGSSSIIGKVNQVIMAETGAFFGVL</sequence>
<proteinExistence type="predicted"/>
<feature type="non-terminal residue" evidence="1">
    <location>
        <position position="160"/>
    </location>
</feature>
<dbReference type="EMBL" id="BLRY01000352">
    <property type="protein sequence ID" value="GFP28692.1"/>
    <property type="molecule type" value="Genomic_DNA"/>
</dbReference>
<name>A0A6V8P7T0_9ACTN</name>
<evidence type="ECO:0000313" key="1">
    <source>
        <dbReference type="EMBL" id="GFP28692.1"/>
    </source>
</evidence>
<evidence type="ECO:0000313" key="2">
    <source>
        <dbReference type="Proteomes" id="UP000591948"/>
    </source>
</evidence>
<evidence type="ECO:0008006" key="3">
    <source>
        <dbReference type="Google" id="ProtNLM"/>
    </source>
</evidence>
<accession>A0A6V8P7T0</accession>
<gene>
    <name evidence="1" type="ORF">HKBW3S33_02106</name>
</gene>
<organism evidence="1 2">
    <name type="scientific">Candidatus Hakubella thermalkaliphila</name>
    <dbReference type="NCBI Taxonomy" id="2754717"/>
    <lineage>
        <taxon>Bacteria</taxon>
        <taxon>Bacillati</taxon>
        <taxon>Actinomycetota</taxon>
        <taxon>Actinomycetota incertae sedis</taxon>
        <taxon>Candidatus Hakubellales</taxon>
        <taxon>Candidatus Hakubellaceae</taxon>
        <taxon>Candidatus Hakubella</taxon>
    </lineage>
</organism>
<reference evidence="1 2" key="1">
    <citation type="journal article" date="2020" name="Front. Microbiol.">
        <title>Single-cell genomics of novel Actinobacteria with the Wood-Ljungdahl pathway discovered in a serpentinizing system.</title>
        <authorList>
            <person name="Merino N."/>
            <person name="Kawai M."/>
            <person name="Boyd E.S."/>
            <person name="Colman D.R."/>
            <person name="McGlynn S.E."/>
            <person name="Nealson K.H."/>
            <person name="Kurokawa K."/>
            <person name="Hongoh Y."/>
        </authorList>
    </citation>
    <scope>NUCLEOTIDE SEQUENCE [LARGE SCALE GENOMIC DNA]</scope>
    <source>
        <strain evidence="1 2">S33</strain>
    </source>
</reference>
<dbReference type="SUPFAM" id="SSF69304">
    <property type="entry name" value="Tricorn protease N-terminal domain"/>
    <property type="match status" value="1"/>
</dbReference>
<comment type="caution">
    <text evidence="1">The sequence shown here is derived from an EMBL/GenBank/DDBJ whole genome shotgun (WGS) entry which is preliminary data.</text>
</comment>
<keyword evidence="2" id="KW-1185">Reference proteome</keyword>
<dbReference type="Proteomes" id="UP000591948">
    <property type="component" value="Unassembled WGS sequence"/>
</dbReference>
<protein>
    <recommendedName>
        <fullName evidence="3">Outer membrane protein assembly factor BamB</fullName>
    </recommendedName>
</protein>